<reference evidence="1" key="1">
    <citation type="submission" date="2021-11" db="EMBL/GenBank/DDBJ databases">
        <authorList>
            <person name="Schell T."/>
        </authorList>
    </citation>
    <scope>NUCLEOTIDE SEQUENCE</scope>
    <source>
        <strain evidence="1">M5</strain>
    </source>
</reference>
<dbReference type="Pfam" id="PF05380">
    <property type="entry name" value="Peptidase_A17"/>
    <property type="match status" value="1"/>
</dbReference>
<sequence>MLNAWLNDPKGLVWYLPHFFVTNLNKPGKIRVVFDAAARFRSVSYNDLFLRGPPSILSLVSVLLRSRQLRVALSADMTAFYHRVGVAKHHHQLFVYRKFGSETQVKTYQFTTLIFGAFCLPSAAVFPLQHAANKCANFPIIAEKKKDNFYSDNMIDSFEIEEEAMDFARQVTASLEAGGFTLTEFVLKSIPTKQRSSQPVDLNLDGLQIEYQVGLEWNLITDTFGIRTGQLPSVATRRRLFLAISLVFDPLGLCLPVITCTKLIFQETQKDSMVDSSRRGWDSPLPEETLVKWDDWTNHFHKLCFPRIPLCFLDRSSPFRLVVYADASSVAYATVAYLHELAECSACT</sequence>
<proteinExistence type="predicted"/>
<accession>A0A8J2WN73</accession>
<dbReference type="PANTHER" id="PTHR47331">
    <property type="entry name" value="PHD-TYPE DOMAIN-CONTAINING PROTEIN"/>
    <property type="match status" value="1"/>
</dbReference>
<comment type="caution">
    <text evidence="1">The sequence shown here is derived from an EMBL/GenBank/DDBJ whole genome shotgun (WGS) entry which is preliminary data.</text>
</comment>
<name>A0A8J2WN73_9CRUS</name>
<organism evidence="1 2">
    <name type="scientific">Daphnia galeata</name>
    <dbReference type="NCBI Taxonomy" id="27404"/>
    <lineage>
        <taxon>Eukaryota</taxon>
        <taxon>Metazoa</taxon>
        <taxon>Ecdysozoa</taxon>
        <taxon>Arthropoda</taxon>
        <taxon>Crustacea</taxon>
        <taxon>Branchiopoda</taxon>
        <taxon>Diplostraca</taxon>
        <taxon>Cladocera</taxon>
        <taxon>Anomopoda</taxon>
        <taxon>Daphniidae</taxon>
        <taxon>Daphnia</taxon>
    </lineage>
</organism>
<dbReference type="EMBL" id="CAKKLH010000328">
    <property type="protein sequence ID" value="CAH0112591.1"/>
    <property type="molecule type" value="Genomic_DNA"/>
</dbReference>
<evidence type="ECO:0000313" key="1">
    <source>
        <dbReference type="EMBL" id="CAH0112591.1"/>
    </source>
</evidence>
<gene>
    <name evidence="1" type="ORF">DGAL_LOCUS16326</name>
</gene>
<dbReference type="Proteomes" id="UP000789390">
    <property type="component" value="Unassembled WGS sequence"/>
</dbReference>
<keyword evidence="2" id="KW-1185">Reference proteome</keyword>
<dbReference type="InterPro" id="IPR008042">
    <property type="entry name" value="Retrotrans_Pao"/>
</dbReference>
<dbReference type="AlphaFoldDB" id="A0A8J2WN73"/>
<protein>
    <submittedName>
        <fullName evidence="1">Uncharacterized protein</fullName>
    </submittedName>
</protein>
<evidence type="ECO:0000313" key="2">
    <source>
        <dbReference type="Proteomes" id="UP000789390"/>
    </source>
</evidence>
<dbReference type="OrthoDB" id="6374677at2759"/>